<evidence type="ECO:0000313" key="4">
    <source>
        <dbReference type="Proteomes" id="UP000290407"/>
    </source>
</evidence>
<dbReference type="Proteomes" id="UP000290407">
    <property type="component" value="Unassembled WGS sequence"/>
</dbReference>
<sequence>MKLTRLSLFMLGTLLACTQTKSTDPIDSQLPGTWALVRTTYGLTQLSVTPAQTGRSETLTFTADGTYRRVISGTSPQPDQSGRYYTGNNPGSTAEKQAIFYPDEQTAQPYSFRDGHLFLYERQPIGATIADGSTYEFKRQ</sequence>
<proteinExistence type="predicted"/>
<feature type="region of interest" description="Disordered" evidence="1">
    <location>
        <begin position="69"/>
        <end position="93"/>
    </location>
</feature>
<evidence type="ECO:0000313" key="3">
    <source>
        <dbReference type="EMBL" id="RYC68292.1"/>
    </source>
</evidence>
<keyword evidence="4" id="KW-1185">Reference proteome</keyword>
<feature type="chain" id="PRO_5020718600" description="Lipocalin-like domain-containing protein" evidence="2">
    <location>
        <begin position="19"/>
        <end position="140"/>
    </location>
</feature>
<evidence type="ECO:0000256" key="2">
    <source>
        <dbReference type="SAM" id="SignalP"/>
    </source>
</evidence>
<evidence type="ECO:0008006" key="5">
    <source>
        <dbReference type="Google" id="ProtNLM"/>
    </source>
</evidence>
<accession>A0A4Q2UIA2</accession>
<dbReference type="RefSeq" id="WP_129603053.1">
    <property type="nucleotide sequence ID" value="NZ_SBLB01000005.1"/>
</dbReference>
<reference evidence="3 4" key="1">
    <citation type="submission" date="2019-01" db="EMBL/GenBank/DDBJ databases">
        <title>Spirosoma flava sp. nov., a propanil-degrading bacterium isolated from herbicide-contaminated soil.</title>
        <authorList>
            <person name="Zhang L."/>
            <person name="Jiang J.-D."/>
        </authorList>
    </citation>
    <scope>NUCLEOTIDE SEQUENCE [LARGE SCALE GENOMIC DNA]</scope>
    <source>
        <strain evidence="3 4">TY50</strain>
    </source>
</reference>
<protein>
    <recommendedName>
        <fullName evidence="5">Lipocalin-like domain-containing protein</fullName>
    </recommendedName>
</protein>
<dbReference type="PROSITE" id="PS51257">
    <property type="entry name" value="PROKAR_LIPOPROTEIN"/>
    <property type="match status" value="1"/>
</dbReference>
<evidence type="ECO:0000256" key="1">
    <source>
        <dbReference type="SAM" id="MobiDB-lite"/>
    </source>
</evidence>
<dbReference type="AlphaFoldDB" id="A0A4Q2UIA2"/>
<name>A0A4Q2UIA2_9BACT</name>
<feature type="signal peptide" evidence="2">
    <location>
        <begin position="1"/>
        <end position="18"/>
    </location>
</feature>
<keyword evidence="2" id="KW-0732">Signal</keyword>
<organism evidence="3 4">
    <name type="scientific">Spirosoma sordidisoli</name>
    <dbReference type="NCBI Taxonomy" id="2502893"/>
    <lineage>
        <taxon>Bacteria</taxon>
        <taxon>Pseudomonadati</taxon>
        <taxon>Bacteroidota</taxon>
        <taxon>Cytophagia</taxon>
        <taxon>Cytophagales</taxon>
        <taxon>Cytophagaceae</taxon>
        <taxon>Spirosoma</taxon>
    </lineage>
</organism>
<comment type="caution">
    <text evidence="3">The sequence shown here is derived from an EMBL/GenBank/DDBJ whole genome shotgun (WGS) entry which is preliminary data.</text>
</comment>
<gene>
    <name evidence="3" type="ORF">EQG79_18165</name>
</gene>
<dbReference type="EMBL" id="SBLB01000005">
    <property type="protein sequence ID" value="RYC68292.1"/>
    <property type="molecule type" value="Genomic_DNA"/>
</dbReference>